<feature type="non-terminal residue" evidence="1">
    <location>
        <position position="1"/>
    </location>
</feature>
<organism evidence="1 2">
    <name type="scientific">Teladorsagia circumcincta</name>
    <name type="common">Brown stomach worm</name>
    <name type="synonym">Ostertagia circumcincta</name>
    <dbReference type="NCBI Taxonomy" id="45464"/>
    <lineage>
        <taxon>Eukaryota</taxon>
        <taxon>Metazoa</taxon>
        <taxon>Ecdysozoa</taxon>
        <taxon>Nematoda</taxon>
        <taxon>Chromadorea</taxon>
        <taxon>Rhabditida</taxon>
        <taxon>Rhabditina</taxon>
        <taxon>Rhabditomorpha</taxon>
        <taxon>Strongyloidea</taxon>
        <taxon>Trichostrongylidae</taxon>
        <taxon>Teladorsagia</taxon>
    </lineage>
</organism>
<reference evidence="1 2" key="1">
    <citation type="submission" date="2015-09" db="EMBL/GenBank/DDBJ databases">
        <title>Draft genome of the parasitic nematode Teladorsagia circumcincta isolate WARC Sus (inbred).</title>
        <authorList>
            <person name="Mitreva M."/>
        </authorList>
    </citation>
    <scope>NUCLEOTIDE SEQUENCE [LARGE SCALE GENOMIC DNA]</scope>
    <source>
        <strain evidence="1 2">S</strain>
    </source>
</reference>
<proteinExistence type="predicted"/>
<keyword evidence="2" id="KW-1185">Reference proteome</keyword>
<evidence type="ECO:0000313" key="2">
    <source>
        <dbReference type="Proteomes" id="UP000230423"/>
    </source>
</evidence>
<evidence type="ECO:0008006" key="3">
    <source>
        <dbReference type="Google" id="ProtNLM"/>
    </source>
</evidence>
<accession>A0A2G9TJL9</accession>
<gene>
    <name evidence="1" type="ORF">TELCIR_20406</name>
</gene>
<dbReference type="AlphaFoldDB" id="A0A2G9TJL9"/>
<sequence>KVRQERKGIELIHYFVQKAAEKPEKKLADSEGKGAVTVNEFITMCQTILTKPTNVQEIDITAHTE</sequence>
<evidence type="ECO:0000313" key="1">
    <source>
        <dbReference type="EMBL" id="PIO58164.1"/>
    </source>
</evidence>
<dbReference type="Proteomes" id="UP000230423">
    <property type="component" value="Unassembled WGS sequence"/>
</dbReference>
<name>A0A2G9TJL9_TELCI</name>
<dbReference type="EMBL" id="KZ362127">
    <property type="protein sequence ID" value="PIO58164.1"/>
    <property type="molecule type" value="Genomic_DNA"/>
</dbReference>
<protein>
    <recommendedName>
        <fullName evidence="3">EF-hand domain-containing protein</fullName>
    </recommendedName>
</protein>